<dbReference type="FunFam" id="3.30.70.270:FF:000026">
    <property type="entry name" value="Transposon Ty3-G Gag-Pol polyprotein"/>
    <property type="match status" value="1"/>
</dbReference>
<gene>
    <name evidence="6" type="primary">BX640584.1</name>
</gene>
<dbReference type="FunFam" id="3.30.420.10:FF:000063">
    <property type="entry name" value="Retrovirus-related Pol polyprotein from transposon 297-like Protein"/>
    <property type="match status" value="1"/>
</dbReference>
<dbReference type="Pfam" id="PF17919">
    <property type="entry name" value="RT_RNaseH_2"/>
    <property type="match status" value="1"/>
</dbReference>
<dbReference type="Gene3D" id="3.10.10.10">
    <property type="entry name" value="HIV Type 1 Reverse Transcriptase, subunit A, domain 1"/>
    <property type="match status" value="1"/>
</dbReference>
<evidence type="ECO:0000256" key="3">
    <source>
        <dbReference type="SAM" id="MobiDB-lite"/>
    </source>
</evidence>
<dbReference type="AlphaFoldDB" id="A0A1A8V426"/>
<feature type="domain" description="Reverse transcriptase" evidence="4">
    <location>
        <begin position="680"/>
        <end position="856"/>
    </location>
</feature>
<dbReference type="PROSITE" id="PS50878">
    <property type="entry name" value="RT_POL"/>
    <property type="match status" value="1"/>
</dbReference>
<dbReference type="SUPFAM" id="SSF50630">
    <property type="entry name" value="Acid proteases"/>
    <property type="match status" value="1"/>
</dbReference>
<dbReference type="CDD" id="cd01647">
    <property type="entry name" value="RT_LTR"/>
    <property type="match status" value="1"/>
</dbReference>
<dbReference type="Pfam" id="PF00665">
    <property type="entry name" value="rve"/>
    <property type="match status" value="1"/>
</dbReference>
<dbReference type="Pfam" id="PF00078">
    <property type="entry name" value="RVT_1"/>
    <property type="match status" value="1"/>
</dbReference>
<dbReference type="InterPro" id="IPR041577">
    <property type="entry name" value="RT_RNaseH_2"/>
</dbReference>
<dbReference type="EMBL" id="HAEJ01014648">
    <property type="protein sequence ID" value="SBS55105.1"/>
    <property type="molecule type" value="Transcribed_RNA"/>
</dbReference>
<dbReference type="GO" id="GO:0004523">
    <property type="term" value="F:RNA-DNA hybrid ribonuclease activity"/>
    <property type="evidence" value="ECO:0007669"/>
    <property type="project" value="UniProtKB-EC"/>
</dbReference>
<dbReference type="CDD" id="cd09274">
    <property type="entry name" value="RNase_HI_RT_Ty3"/>
    <property type="match status" value="1"/>
</dbReference>
<dbReference type="PANTHER" id="PTHR37984:SF9">
    <property type="entry name" value="INTEGRASE CATALYTIC DOMAIN-CONTAINING PROTEIN"/>
    <property type="match status" value="1"/>
</dbReference>
<dbReference type="EC" id="3.1.26.4" evidence="2"/>
<organism evidence="6">
    <name type="scientific">Nothobranchius furzeri</name>
    <name type="common">Turquoise killifish</name>
    <dbReference type="NCBI Taxonomy" id="105023"/>
    <lineage>
        <taxon>Eukaryota</taxon>
        <taxon>Metazoa</taxon>
        <taxon>Chordata</taxon>
        <taxon>Craniata</taxon>
        <taxon>Vertebrata</taxon>
        <taxon>Euteleostomi</taxon>
        <taxon>Actinopterygii</taxon>
        <taxon>Neopterygii</taxon>
        <taxon>Teleostei</taxon>
        <taxon>Neoteleostei</taxon>
        <taxon>Acanthomorphata</taxon>
        <taxon>Ovalentaria</taxon>
        <taxon>Atherinomorphae</taxon>
        <taxon>Cyprinodontiformes</taxon>
        <taxon>Nothobranchiidae</taxon>
        <taxon>Nothobranchius</taxon>
    </lineage>
</organism>
<dbReference type="GO" id="GO:0003676">
    <property type="term" value="F:nucleic acid binding"/>
    <property type="evidence" value="ECO:0007669"/>
    <property type="project" value="InterPro"/>
</dbReference>
<dbReference type="Gene3D" id="3.30.70.270">
    <property type="match status" value="2"/>
</dbReference>
<feature type="non-terminal residue" evidence="6">
    <location>
        <position position="1104"/>
    </location>
</feature>
<dbReference type="InterPro" id="IPR050951">
    <property type="entry name" value="Retrovirus_Pol_polyprotein"/>
</dbReference>
<accession>A0A1A8V426</accession>
<evidence type="ECO:0000256" key="1">
    <source>
        <dbReference type="ARBA" id="ARBA00010879"/>
    </source>
</evidence>
<comment type="similarity">
    <text evidence="1">Belongs to the beta type-B retroviral polymerase family. HERV class-II K(HML-2) pol subfamily.</text>
</comment>
<dbReference type="GO" id="GO:0015074">
    <property type="term" value="P:DNA integration"/>
    <property type="evidence" value="ECO:0007669"/>
    <property type="project" value="InterPro"/>
</dbReference>
<dbReference type="InterPro" id="IPR043502">
    <property type="entry name" value="DNA/RNA_pol_sf"/>
</dbReference>
<sequence>MDVQSTDSVCKQLKTFTENGWPSNRRNVPEHLLPFWPERTVIHLAEGVLLKGKRILIPACMQTEMLDRLHEGHQGWKNSHYIVVVDYFSRYIEVGNLPPLTTATTVKRLKEIFARFGMPECLVTGNSSQFASSDFSLFAQDYGFRHVTSSPRYPQSNGEAERAVRTVKQLLSKSPDPQRALLAYRAMPLAHGLSPAQLLMGRRIRASLVAERGCRKMTDQIFSIAPPGNFNFEEPSSWPQWICRFERFRRASGLDGKVEDYQVNSLLYVMGDRSDDILGTLPLSDQQKAVYADVTRVFGEHFIGKHNVIYERAKFNSRQQQQGESAENFITVVHKLAEHCKFGALMEEMIRDRIVVGIRDSRLSERLQLDPDLTLAKTITQVRQQEEIKKQQQLLRGGHTESKGANVDAINTNRGRPHYRQTPPRRPEQFMSIPKASDKSHYEEKCKRCGKGPQHPWKRCPAKETECRKCKKKGHFAAVCRSSQRVETLVESDPEEDIAFMGSVNTDETEEEWLKKLSFNGENVTFKLDTGASVTAVPASMYSEVRDGSFLAPSKKIKGPDNCPLKVLGVMRAHIKSEKTETRQDVYVVSNLVMPLMGLPAIIKLNLIKQVASVQQEKQDKCHQYKAMFPKVFTGLGKLEGAYKIKLKEGVVPYALSAPRRVPLPMKEQVKQELERMEAMGVIRRMEEPTAWCAGMVVVPKPNKKPRVCVDLTRLNENVCRERHILPAVDDTLAQLEGAKVFSKLDATSGFWQVPLHKDSQPSTNFITPFGRYCFQRLPFGISSAPEHFQLRISQIIAGEKGALCHADDILVFGKDKAEHDERLQQVLKRCEKAGLTLNEKCEFSVERVKFLGHNISATGIEADPDKISAIENMPEPRNVEEVRRFLGMVNYVGKFSSSLPALTKPLRDLLKSDSTWTWDAQQRTAFEKIKEELSSPPVLAQYSPTKETMVSADASSYGLGAVLLQRQADDRWRPVMYISRSLTPTEVQYAQIEKEALAATWACERLSSYLLGLEFTVRTDPKPLVSLLGSRALDDLPPRILRFRLRLLRFNYKIIHVPDKLLVTADALSRAPQGLEDREANSSLQQECCMYVDHILQQLPATK</sequence>
<protein>
    <recommendedName>
        <fullName evidence="2">ribonuclease H</fullName>
        <ecNumber evidence="2">3.1.26.4</ecNumber>
    </recommendedName>
</protein>
<dbReference type="Gene3D" id="3.30.420.10">
    <property type="entry name" value="Ribonuclease H-like superfamily/Ribonuclease H"/>
    <property type="match status" value="1"/>
</dbReference>
<feature type="domain" description="Integrase catalytic" evidence="5">
    <location>
        <begin position="54"/>
        <end position="171"/>
    </location>
</feature>
<dbReference type="SUPFAM" id="SSF53098">
    <property type="entry name" value="Ribonuclease H-like"/>
    <property type="match status" value="1"/>
</dbReference>
<evidence type="ECO:0000259" key="4">
    <source>
        <dbReference type="PROSITE" id="PS50878"/>
    </source>
</evidence>
<reference evidence="6" key="2">
    <citation type="submission" date="2016-06" db="EMBL/GenBank/DDBJ databases">
        <title>The genome of a short-lived fish provides insights into sex chromosome evolution and the genetic control of aging.</title>
        <authorList>
            <person name="Reichwald K."/>
            <person name="Felder M."/>
            <person name="Petzold A."/>
            <person name="Koch P."/>
            <person name="Groth M."/>
            <person name="Platzer M."/>
        </authorList>
    </citation>
    <scope>NUCLEOTIDE SEQUENCE</scope>
    <source>
        <tissue evidence="6">Brain</tissue>
    </source>
</reference>
<name>A0A1A8V426_NOTFU</name>
<reference evidence="6" key="1">
    <citation type="submission" date="2016-05" db="EMBL/GenBank/DDBJ databases">
        <authorList>
            <person name="Lavstsen T."/>
            <person name="Jespersen J.S."/>
        </authorList>
    </citation>
    <scope>NUCLEOTIDE SEQUENCE</scope>
    <source>
        <tissue evidence="6">Brain</tissue>
    </source>
</reference>
<dbReference type="Gene3D" id="4.10.60.10">
    <property type="entry name" value="Zinc finger, CCHC-type"/>
    <property type="match status" value="1"/>
</dbReference>
<dbReference type="PROSITE" id="PS50994">
    <property type="entry name" value="INTEGRASE"/>
    <property type="match status" value="1"/>
</dbReference>
<dbReference type="InterPro" id="IPR043128">
    <property type="entry name" value="Rev_trsase/Diguanyl_cyclase"/>
</dbReference>
<dbReference type="InterPro" id="IPR012337">
    <property type="entry name" value="RNaseH-like_sf"/>
</dbReference>
<proteinExistence type="inferred from homology"/>
<evidence type="ECO:0000256" key="2">
    <source>
        <dbReference type="ARBA" id="ARBA00012180"/>
    </source>
</evidence>
<dbReference type="InterPro" id="IPR000477">
    <property type="entry name" value="RT_dom"/>
</dbReference>
<evidence type="ECO:0000313" key="6">
    <source>
        <dbReference type="EMBL" id="SBS55105.1"/>
    </source>
</evidence>
<dbReference type="InterPro" id="IPR001584">
    <property type="entry name" value="Integrase_cat-core"/>
</dbReference>
<dbReference type="FunFam" id="3.10.20.370:FF:000001">
    <property type="entry name" value="Retrovirus-related Pol polyprotein from transposon 17.6-like protein"/>
    <property type="match status" value="1"/>
</dbReference>
<dbReference type="PANTHER" id="PTHR37984">
    <property type="entry name" value="PROTEIN CBG26694"/>
    <property type="match status" value="1"/>
</dbReference>
<dbReference type="InterPro" id="IPR021109">
    <property type="entry name" value="Peptidase_aspartic_dom_sf"/>
</dbReference>
<feature type="region of interest" description="Disordered" evidence="3">
    <location>
        <begin position="393"/>
        <end position="437"/>
    </location>
</feature>
<dbReference type="InterPro" id="IPR036397">
    <property type="entry name" value="RNaseH_sf"/>
</dbReference>
<dbReference type="SUPFAM" id="SSF56672">
    <property type="entry name" value="DNA/RNA polymerases"/>
    <property type="match status" value="1"/>
</dbReference>
<evidence type="ECO:0000259" key="5">
    <source>
        <dbReference type="PROSITE" id="PS50994"/>
    </source>
</evidence>